<organism evidence="3 4">
    <name type="scientific">Pristionchus pacificus</name>
    <name type="common">Parasitic nematode worm</name>
    <dbReference type="NCBI Taxonomy" id="54126"/>
    <lineage>
        <taxon>Eukaryota</taxon>
        <taxon>Metazoa</taxon>
        <taxon>Ecdysozoa</taxon>
        <taxon>Nematoda</taxon>
        <taxon>Chromadorea</taxon>
        <taxon>Rhabditida</taxon>
        <taxon>Rhabditina</taxon>
        <taxon>Diplogasteromorpha</taxon>
        <taxon>Diplogasteroidea</taxon>
        <taxon>Neodiplogasteridae</taxon>
        <taxon>Pristionchus</taxon>
    </lineage>
</organism>
<evidence type="ECO:0000313" key="3">
    <source>
        <dbReference type="EnsemblMetazoa" id="PPA13014.1"/>
    </source>
</evidence>
<dbReference type="OrthoDB" id="5838838at2759"/>
<feature type="region of interest" description="Disordered" evidence="2">
    <location>
        <begin position="50"/>
        <end position="100"/>
    </location>
</feature>
<dbReference type="EnsemblMetazoa" id="PPA13014.1">
    <property type="protein sequence ID" value="PPA13014.1"/>
    <property type="gene ID" value="WBGene00102568"/>
</dbReference>
<reference evidence="4" key="1">
    <citation type="journal article" date="2008" name="Nat. Genet.">
        <title>The Pristionchus pacificus genome provides a unique perspective on nematode lifestyle and parasitism.</title>
        <authorList>
            <person name="Dieterich C."/>
            <person name="Clifton S.W."/>
            <person name="Schuster L.N."/>
            <person name="Chinwalla A."/>
            <person name="Delehaunty K."/>
            <person name="Dinkelacker I."/>
            <person name="Fulton L."/>
            <person name="Fulton R."/>
            <person name="Godfrey J."/>
            <person name="Minx P."/>
            <person name="Mitreva M."/>
            <person name="Roeseler W."/>
            <person name="Tian H."/>
            <person name="Witte H."/>
            <person name="Yang S.P."/>
            <person name="Wilson R.K."/>
            <person name="Sommer R.J."/>
        </authorList>
    </citation>
    <scope>NUCLEOTIDE SEQUENCE [LARGE SCALE GENOMIC DNA]</scope>
    <source>
        <strain evidence="4">PS312</strain>
    </source>
</reference>
<accession>A0A2A6C1B9</accession>
<dbReference type="AlphaFoldDB" id="A0A2A6C1B9"/>
<name>A0A2A6C1B9_PRIPA</name>
<evidence type="ECO:0000313" key="4">
    <source>
        <dbReference type="Proteomes" id="UP000005239"/>
    </source>
</evidence>
<keyword evidence="1" id="KW-0175">Coiled coil</keyword>
<feature type="coiled-coil region" evidence="1">
    <location>
        <begin position="102"/>
        <end position="148"/>
    </location>
</feature>
<feature type="compositionally biased region" description="Low complexity" evidence="2">
    <location>
        <begin position="50"/>
        <end position="72"/>
    </location>
</feature>
<keyword evidence="4" id="KW-1185">Reference proteome</keyword>
<accession>A0A8R1YC57</accession>
<protein>
    <submittedName>
        <fullName evidence="3">Zip-10</fullName>
    </submittedName>
</protein>
<gene>
    <name evidence="3" type="primary">WBGene00102568</name>
</gene>
<dbReference type="Proteomes" id="UP000005239">
    <property type="component" value="Unassembled WGS sequence"/>
</dbReference>
<sequence length="195" mass="21652">MHPSASLSTSTSPATAFNLASILPMTAWSMPEMAQLFIKTEDGLAMPLMTTSESHSTTTQSSPASSPSTSPRPLKRGRPQQEIDDDVADAGSQRRKHRRLYAREYRAQMRKKVDEVETLRQTVDLLQRERKLSEARRLEGDLKMAQLERALSESAQREAALSNLLTQFILTTMPPAQQQQPLAIPVTVPSSVSFS</sequence>
<evidence type="ECO:0000256" key="2">
    <source>
        <dbReference type="SAM" id="MobiDB-lite"/>
    </source>
</evidence>
<reference evidence="3" key="2">
    <citation type="submission" date="2022-06" db="UniProtKB">
        <authorList>
            <consortium name="EnsemblMetazoa"/>
        </authorList>
    </citation>
    <scope>IDENTIFICATION</scope>
    <source>
        <strain evidence="3">PS312</strain>
    </source>
</reference>
<proteinExistence type="predicted"/>
<evidence type="ECO:0000256" key="1">
    <source>
        <dbReference type="SAM" id="Coils"/>
    </source>
</evidence>